<proteinExistence type="inferred from homology"/>
<keyword evidence="3" id="KW-1003">Cell membrane</keyword>
<feature type="transmembrane region" description="Helical" evidence="7">
    <location>
        <begin position="184"/>
        <end position="207"/>
    </location>
</feature>
<dbReference type="InterPro" id="IPR000515">
    <property type="entry name" value="MetI-like"/>
</dbReference>
<dbReference type="InterPro" id="IPR035906">
    <property type="entry name" value="MetI-like_sf"/>
</dbReference>
<dbReference type="SUPFAM" id="SSF161098">
    <property type="entry name" value="MetI-like"/>
    <property type="match status" value="1"/>
</dbReference>
<name>A0ABU9DIW7_9BACL</name>
<evidence type="ECO:0000256" key="3">
    <source>
        <dbReference type="ARBA" id="ARBA00022475"/>
    </source>
</evidence>
<evidence type="ECO:0000313" key="10">
    <source>
        <dbReference type="Proteomes" id="UP001469365"/>
    </source>
</evidence>
<dbReference type="CDD" id="cd06261">
    <property type="entry name" value="TM_PBP2"/>
    <property type="match status" value="1"/>
</dbReference>
<feature type="transmembrane region" description="Helical" evidence="7">
    <location>
        <begin position="111"/>
        <end position="131"/>
    </location>
</feature>
<evidence type="ECO:0000256" key="5">
    <source>
        <dbReference type="ARBA" id="ARBA00022989"/>
    </source>
</evidence>
<keyword evidence="2 7" id="KW-0813">Transport</keyword>
<protein>
    <submittedName>
        <fullName evidence="9">Carbohydrate ABC transporter permease</fullName>
    </submittedName>
</protein>
<evidence type="ECO:0000256" key="7">
    <source>
        <dbReference type="RuleBase" id="RU363032"/>
    </source>
</evidence>
<keyword evidence="4 7" id="KW-0812">Transmembrane</keyword>
<comment type="subcellular location">
    <subcellularLocation>
        <location evidence="1 7">Cell membrane</location>
        <topology evidence="1 7">Multi-pass membrane protein</topology>
    </subcellularLocation>
</comment>
<keyword evidence="10" id="KW-1185">Reference proteome</keyword>
<feature type="transmembrane region" description="Helical" evidence="7">
    <location>
        <begin position="255"/>
        <end position="276"/>
    </location>
</feature>
<keyword evidence="5 7" id="KW-1133">Transmembrane helix</keyword>
<feature type="transmembrane region" description="Helical" evidence="7">
    <location>
        <begin position="143"/>
        <end position="163"/>
    </location>
</feature>
<dbReference type="PROSITE" id="PS50928">
    <property type="entry name" value="ABC_TM1"/>
    <property type="match status" value="1"/>
</dbReference>
<comment type="similarity">
    <text evidence="7">Belongs to the binding-protein-dependent transport system permease family.</text>
</comment>
<dbReference type="Gene3D" id="1.10.3720.10">
    <property type="entry name" value="MetI-like"/>
    <property type="match status" value="1"/>
</dbReference>
<sequence length="291" mass="32141">MNHHLTRSERIAQILNYMLLALFAITCVIPFIYVISVSVTPISEVIKRDGLVLIPAKVTWTAYQEIMKGGRLTDAYQATLFRVGVGTALNLFFTLLTALPLSRKSLPGRSAFLMFIVFTMLFNGGIIPSYLLVKELGLLDSPWALIIPGLVNAFYLMIVKSFFEQLPEAIDEAARIDGAGEIAIMFRIVLPLSVPIIATISLFYAVWHWNSYFDALLYINDTSKQPLQLFLRQILLASVAISGDAAEATNSVNPISVQMASVVVTTLPILVVYPFIQKHFTKGVLLGSVKG</sequence>
<accession>A0ABU9DIW7</accession>
<dbReference type="PANTHER" id="PTHR43744:SF9">
    <property type="entry name" value="POLYGALACTURONAN_RHAMNOGALACTURONAN TRANSPORT SYSTEM PERMEASE PROTEIN YTCP"/>
    <property type="match status" value="1"/>
</dbReference>
<keyword evidence="6 7" id="KW-0472">Membrane</keyword>
<dbReference type="Proteomes" id="UP001469365">
    <property type="component" value="Unassembled WGS sequence"/>
</dbReference>
<evidence type="ECO:0000256" key="4">
    <source>
        <dbReference type="ARBA" id="ARBA00022692"/>
    </source>
</evidence>
<feature type="transmembrane region" description="Helical" evidence="7">
    <location>
        <begin position="14"/>
        <end position="35"/>
    </location>
</feature>
<evidence type="ECO:0000259" key="8">
    <source>
        <dbReference type="PROSITE" id="PS50928"/>
    </source>
</evidence>
<feature type="domain" description="ABC transmembrane type-1" evidence="8">
    <location>
        <begin position="76"/>
        <end position="276"/>
    </location>
</feature>
<gene>
    <name evidence="9" type="ORF">WMW72_12805</name>
</gene>
<evidence type="ECO:0000256" key="6">
    <source>
        <dbReference type="ARBA" id="ARBA00023136"/>
    </source>
</evidence>
<dbReference type="PANTHER" id="PTHR43744">
    <property type="entry name" value="ABC TRANSPORTER PERMEASE PROTEIN MG189-RELATED-RELATED"/>
    <property type="match status" value="1"/>
</dbReference>
<organism evidence="9 10">
    <name type="scientific">Paenibacillus filicis</name>
    <dbReference type="NCBI Taxonomy" id="669464"/>
    <lineage>
        <taxon>Bacteria</taxon>
        <taxon>Bacillati</taxon>
        <taxon>Bacillota</taxon>
        <taxon>Bacilli</taxon>
        <taxon>Bacillales</taxon>
        <taxon>Paenibacillaceae</taxon>
        <taxon>Paenibacillus</taxon>
    </lineage>
</organism>
<comment type="caution">
    <text evidence="9">The sequence shown here is derived from an EMBL/GenBank/DDBJ whole genome shotgun (WGS) entry which is preliminary data.</text>
</comment>
<reference evidence="9 10" key="1">
    <citation type="submission" date="2024-04" db="EMBL/GenBank/DDBJ databases">
        <title>draft genome sequnece of Paenibacillus filicis.</title>
        <authorList>
            <person name="Kim D.-U."/>
        </authorList>
    </citation>
    <scope>NUCLEOTIDE SEQUENCE [LARGE SCALE GENOMIC DNA]</scope>
    <source>
        <strain evidence="9 10">KACC14197</strain>
    </source>
</reference>
<dbReference type="RefSeq" id="WP_341415874.1">
    <property type="nucleotide sequence ID" value="NZ_JBBPCC010000007.1"/>
</dbReference>
<evidence type="ECO:0000256" key="1">
    <source>
        <dbReference type="ARBA" id="ARBA00004651"/>
    </source>
</evidence>
<dbReference type="Pfam" id="PF00528">
    <property type="entry name" value="BPD_transp_1"/>
    <property type="match status" value="1"/>
</dbReference>
<evidence type="ECO:0000313" key="9">
    <source>
        <dbReference type="EMBL" id="MEK8128786.1"/>
    </source>
</evidence>
<evidence type="ECO:0000256" key="2">
    <source>
        <dbReference type="ARBA" id="ARBA00022448"/>
    </source>
</evidence>
<dbReference type="EMBL" id="JBBPCC010000007">
    <property type="protein sequence ID" value="MEK8128786.1"/>
    <property type="molecule type" value="Genomic_DNA"/>
</dbReference>
<feature type="transmembrane region" description="Helical" evidence="7">
    <location>
        <begin position="80"/>
        <end position="99"/>
    </location>
</feature>